<dbReference type="AlphaFoldDB" id="A0A9P9AH76"/>
<name>A0A9P9AH76_9HYPO</name>
<evidence type="ECO:0000313" key="2">
    <source>
        <dbReference type="Proteomes" id="UP000777438"/>
    </source>
</evidence>
<organism evidence="1 2">
    <name type="scientific">Thelonectria olida</name>
    <dbReference type="NCBI Taxonomy" id="1576542"/>
    <lineage>
        <taxon>Eukaryota</taxon>
        <taxon>Fungi</taxon>
        <taxon>Dikarya</taxon>
        <taxon>Ascomycota</taxon>
        <taxon>Pezizomycotina</taxon>
        <taxon>Sordariomycetes</taxon>
        <taxon>Hypocreomycetidae</taxon>
        <taxon>Hypocreales</taxon>
        <taxon>Nectriaceae</taxon>
        <taxon>Thelonectria</taxon>
    </lineage>
</organism>
<protein>
    <submittedName>
        <fullName evidence="1">Uncharacterized protein</fullName>
    </submittedName>
</protein>
<proteinExistence type="predicted"/>
<dbReference type="EMBL" id="JAGPYM010000102">
    <property type="protein sequence ID" value="KAH6867420.1"/>
    <property type="molecule type" value="Genomic_DNA"/>
</dbReference>
<gene>
    <name evidence="1" type="ORF">B0T10DRAFT_611840</name>
</gene>
<evidence type="ECO:0000313" key="1">
    <source>
        <dbReference type="EMBL" id="KAH6867420.1"/>
    </source>
</evidence>
<dbReference type="OrthoDB" id="73875at2759"/>
<keyword evidence="2" id="KW-1185">Reference proteome</keyword>
<accession>A0A9P9AH76</accession>
<reference evidence="1 2" key="1">
    <citation type="journal article" date="2021" name="Nat. Commun.">
        <title>Genetic determinants of endophytism in the Arabidopsis root mycobiome.</title>
        <authorList>
            <person name="Mesny F."/>
            <person name="Miyauchi S."/>
            <person name="Thiergart T."/>
            <person name="Pickel B."/>
            <person name="Atanasova L."/>
            <person name="Karlsson M."/>
            <person name="Huettel B."/>
            <person name="Barry K.W."/>
            <person name="Haridas S."/>
            <person name="Chen C."/>
            <person name="Bauer D."/>
            <person name="Andreopoulos W."/>
            <person name="Pangilinan J."/>
            <person name="LaButti K."/>
            <person name="Riley R."/>
            <person name="Lipzen A."/>
            <person name="Clum A."/>
            <person name="Drula E."/>
            <person name="Henrissat B."/>
            <person name="Kohler A."/>
            <person name="Grigoriev I.V."/>
            <person name="Martin F.M."/>
            <person name="Hacquard S."/>
        </authorList>
    </citation>
    <scope>NUCLEOTIDE SEQUENCE [LARGE SCALE GENOMIC DNA]</scope>
    <source>
        <strain evidence="1 2">MPI-CAGE-CH-0241</strain>
    </source>
</reference>
<comment type="caution">
    <text evidence="1">The sequence shown here is derived from an EMBL/GenBank/DDBJ whole genome shotgun (WGS) entry which is preliminary data.</text>
</comment>
<dbReference type="Proteomes" id="UP000777438">
    <property type="component" value="Unassembled WGS sequence"/>
</dbReference>
<sequence length="201" mass="22650">MATAIPNANGRQQSFCCDAPGKKNQPFLPVDLDKIFPSEYLPPPDAVPEFELINIRGGSYKSHPDEPSVAFFLLPDCPEDPLGKPLEEAQTARVICLNHKFEKCFGVAMDGVEGTIVHMPECGQGTYAGLSPLCHRKTSRFRRQSPWKTFSFDYNLALERRDAGELSIRMDYSNVRGYWNAAVDTEGKKKRDLEELVARFY</sequence>